<gene>
    <name evidence="4" type="ORF">ColSpa_08016</name>
</gene>
<feature type="compositionally biased region" description="Polar residues" evidence="1">
    <location>
        <begin position="182"/>
        <end position="201"/>
    </location>
</feature>
<dbReference type="EMBL" id="BQXU01000021">
    <property type="protein sequence ID" value="GKT47835.1"/>
    <property type="molecule type" value="Genomic_DNA"/>
</dbReference>
<dbReference type="GeneID" id="73328818"/>
<evidence type="ECO:0000313" key="5">
    <source>
        <dbReference type="Proteomes" id="UP001055115"/>
    </source>
</evidence>
<keyword evidence="5" id="KW-1185">Reference proteome</keyword>
<feature type="compositionally biased region" description="Low complexity" evidence="1">
    <location>
        <begin position="212"/>
        <end position="228"/>
    </location>
</feature>
<keyword evidence="2" id="KW-0812">Transmembrane</keyword>
<feature type="signal peptide" evidence="3">
    <location>
        <begin position="1"/>
        <end position="17"/>
    </location>
</feature>
<evidence type="ECO:0000313" key="4">
    <source>
        <dbReference type="EMBL" id="GKT47835.1"/>
    </source>
</evidence>
<evidence type="ECO:0000256" key="3">
    <source>
        <dbReference type="SAM" id="SignalP"/>
    </source>
</evidence>
<name>A0AA37UN43_9PEZI</name>
<comment type="caution">
    <text evidence="4">The sequence shown here is derived from an EMBL/GenBank/DDBJ whole genome shotgun (WGS) entry which is preliminary data.</text>
</comment>
<accession>A0AA37UN43</accession>
<feature type="region of interest" description="Disordered" evidence="1">
    <location>
        <begin position="151"/>
        <end position="233"/>
    </location>
</feature>
<feature type="transmembrane region" description="Helical" evidence="2">
    <location>
        <begin position="239"/>
        <end position="258"/>
    </location>
</feature>
<reference evidence="4 5" key="1">
    <citation type="submission" date="2022-03" db="EMBL/GenBank/DDBJ databases">
        <title>Genome data of Colletotrichum spp.</title>
        <authorList>
            <person name="Utami Y.D."/>
            <person name="Hiruma K."/>
        </authorList>
    </citation>
    <scope>NUCLEOTIDE SEQUENCE [LARGE SCALE GENOMIC DNA]</scope>
    <source>
        <strain evidence="4 5">MAFF 239500</strain>
    </source>
</reference>
<evidence type="ECO:0000256" key="2">
    <source>
        <dbReference type="SAM" id="Phobius"/>
    </source>
</evidence>
<keyword evidence="2" id="KW-0472">Membrane</keyword>
<dbReference type="AlphaFoldDB" id="A0AA37UN43"/>
<evidence type="ECO:0000256" key="1">
    <source>
        <dbReference type="SAM" id="MobiDB-lite"/>
    </source>
</evidence>
<protein>
    <submittedName>
        <fullName evidence="4">Uncharacterized protein</fullName>
    </submittedName>
</protein>
<keyword evidence="3" id="KW-0732">Signal</keyword>
<sequence>MLSPPLLLYALIPSVLCQFLSPALTGELWKTGEKRKVFFNTTLKHCTVGLWQKTLPVAVLGDVVFSTDDAKGGLREFSWEVQAYGLDLSVSNVVYFWLFEGAEPNQGNQALRHTSSIPFNITDDDQPSKSAMLNLSTTRREPTKTVILSKTMFSSPSSSSPAETSMTILPLSPGMSEAVPTTRPSMDTTTPLVETSEAPSLTQTTDGGGSTSSGTSQATQTGESSSSGSDGGLPVGAQAGMGVGIGIIGITCIVCAVMQYRYLKKNQKALAEVQEMTMSQSPAYSPGSVFRPVPEVQSPTKSTQEPAGYYVNSQAVEIA</sequence>
<feature type="chain" id="PRO_5041310650" evidence="3">
    <location>
        <begin position="18"/>
        <end position="319"/>
    </location>
</feature>
<proteinExistence type="predicted"/>
<dbReference type="RefSeq" id="XP_049130185.1">
    <property type="nucleotide sequence ID" value="XM_049274228.1"/>
</dbReference>
<keyword evidence="2" id="KW-1133">Transmembrane helix</keyword>
<dbReference type="Proteomes" id="UP001055115">
    <property type="component" value="Unassembled WGS sequence"/>
</dbReference>
<organism evidence="4 5">
    <name type="scientific">Colletotrichum spaethianum</name>
    <dbReference type="NCBI Taxonomy" id="700344"/>
    <lineage>
        <taxon>Eukaryota</taxon>
        <taxon>Fungi</taxon>
        <taxon>Dikarya</taxon>
        <taxon>Ascomycota</taxon>
        <taxon>Pezizomycotina</taxon>
        <taxon>Sordariomycetes</taxon>
        <taxon>Hypocreomycetidae</taxon>
        <taxon>Glomerellales</taxon>
        <taxon>Glomerellaceae</taxon>
        <taxon>Colletotrichum</taxon>
        <taxon>Colletotrichum spaethianum species complex</taxon>
    </lineage>
</organism>